<proteinExistence type="predicted"/>
<dbReference type="AlphaFoldDB" id="A0A292GTC5"/>
<evidence type="ECO:0000313" key="2">
    <source>
        <dbReference type="EMBL" id="BBA74492.1"/>
    </source>
</evidence>
<name>A0A292GTC5_9HYPH</name>
<evidence type="ECO:0000256" key="1">
    <source>
        <dbReference type="SAM" id="MobiDB-lite"/>
    </source>
</evidence>
<sequence>MNEHQHPVLGRSEEARCQNEVDEADQARPGLAPHDESKPLENTLDSADVRLDFGRQAGIPELVSFAL</sequence>
<reference evidence="2" key="1">
    <citation type="submission" date="2016-07" db="EMBL/GenBank/DDBJ databases">
        <title>Genomics reveals synergistic degradation of pyrene by five bacteria in a mangrove sediment-derived bacterial consortium.</title>
        <authorList>
            <person name="Wanapaisan P."/>
            <person name="Vejarano F."/>
            <person name="Chakraborty J."/>
            <person name="Shintani M."/>
            <person name="Muangchinda C."/>
            <person name="Laothamteep N."/>
            <person name="Suzuki-Minakuchi C."/>
            <person name="Inoue K."/>
            <person name="Nojiri H."/>
            <person name="Pinyakong O."/>
        </authorList>
    </citation>
    <scope>NUCLEOTIDE SEQUENCE</scope>
    <source>
        <strain evidence="2">PW1</strain>
    </source>
</reference>
<feature type="region of interest" description="Disordered" evidence="1">
    <location>
        <begin position="1"/>
        <end position="41"/>
    </location>
</feature>
<accession>A0A292GTC5</accession>
<feature type="compositionally biased region" description="Basic and acidic residues" evidence="1">
    <location>
        <begin position="1"/>
        <end position="19"/>
    </location>
</feature>
<dbReference type="EMBL" id="LC171369">
    <property type="protein sequence ID" value="BBA74492.1"/>
    <property type="molecule type" value="Genomic_DNA"/>
</dbReference>
<organism evidence="2">
    <name type="scientific">Ochrobactrum sp. PW1</name>
    <dbReference type="NCBI Taxonomy" id="1882222"/>
    <lineage>
        <taxon>Bacteria</taxon>
        <taxon>Pseudomonadati</taxon>
        <taxon>Pseudomonadota</taxon>
        <taxon>Alphaproteobacteria</taxon>
        <taxon>Hyphomicrobiales</taxon>
        <taxon>Brucellaceae</taxon>
        <taxon>Brucella/Ochrobactrum group</taxon>
        <taxon>Ochrobactrum</taxon>
    </lineage>
</organism>
<protein>
    <submittedName>
        <fullName evidence="2">p40 protein</fullName>
    </submittedName>
</protein>